<feature type="compositionally biased region" description="Polar residues" evidence="3">
    <location>
        <begin position="249"/>
        <end position="274"/>
    </location>
</feature>
<evidence type="ECO:0000256" key="3">
    <source>
        <dbReference type="SAM" id="MobiDB-lite"/>
    </source>
</evidence>
<dbReference type="Proteomes" id="UP000001811">
    <property type="component" value="Chromosome 2"/>
</dbReference>
<dbReference type="GO" id="GO:0042629">
    <property type="term" value="C:mast cell granule"/>
    <property type="evidence" value="ECO:0007669"/>
    <property type="project" value="Ensembl"/>
</dbReference>
<dbReference type="Pfam" id="PF00017">
    <property type="entry name" value="SH2"/>
    <property type="match status" value="1"/>
</dbReference>
<dbReference type="GO" id="GO:0035556">
    <property type="term" value="P:intracellular signal transduction"/>
    <property type="evidence" value="ECO:0007669"/>
    <property type="project" value="Ensembl"/>
</dbReference>
<dbReference type="EMBL" id="AAGW02009887">
    <property type="status" value="NOT_ANNOTATED_CDS"/>
    <property type="molecule type" value="Genomic_DNA"/>
</dbReference>
<dbReference type="HOGENOM" id="CLU_133893_2_0_1"/>
<dbReference type="InterPro" id="IPR000980">
    <property type="entry name" value="SH2"/>
</dbReference>
<dbReference type="SMART" id="SM00252">
    <property type="entry name" value="SH2"/>
    <property type="match status" value="1"/>
</dbReference>
<dbReference type="AlphaFoldDB" id="G1SJH2"/>
<sequence>MNRQGNRRTTKEGSADLKFQNFALPINRSSPHLPHLSGIPGQYQTIKKPPRDDEKGFAAALDGAKGHRDNAYEDPECQMADTWPLVKFLPARPIKESEYADTRYFKGVMDPSILPNVKTSIPTEGQAWNPWTRLEEVDNPVSKDIRSQHVKGNRAMKANKAPLLPPRPPATLPKKYQPLSPEPVNHRPCSQPHTFPEVQGGPRQISLKDLSEVLRAEKAFRHQVTPQSSQLSQNQAMQEISLGIPSPSFMVSSHSVQNRDPTGSTQSSSPQRCQSPAGYGPHKNKLPCEPPGWRRPCPTPPDHKGIQHSEWYIGQYGRRVVEEALMKENKDGTFLVRDCSTKSKEEPYVLVVFYGNKVYNVKIRFLERNQQFALGTGLRGDERFDSVEDIIQHYKSFPIVLIDGKDKTGEHREQCCLTQPLPLNRHFSPW</sequence>
<dbReference type="CTD" id="116449"/>
<dbReference type="SMR" id="G1SJH2"/>
<dbReference type="PRINTS" id="PR00401">
    <property type="entry name" value="SH2DOMAIN"/>
</dbReference>
<dbReference type="eggNOG" id="ENOG502S0EU">
    <property type="taxonomic scope" value="Eukaryota"/>
</dbReference>
<dbReference type="InParanoid" id="G1SJH2"/>
<proteinExistence type="predicted"/>
<dbReference type="GO" id="GO:0032815">
    <property type="term" value="P:negative regulation of natural killer cell activation"/>
    <property type="evidence" value="ECO:0007669"/>
    <property type="project" value="Ensembl"/>
</dbReference>
<dbReference type="GeneTree" id="ENSGT00940000161846"/>
<feature type="region of interest" description="Disordered" evidence="3">
    <location>
        <begin position="245"/>
        <end position="291"/>
    </location>
</feature>
<dbReference type="EMBL" id="AAGW02009888">
    <property type="status" value="NOT_ANNOTATED_CDS"/>
    <property type="molecule type" value="Genomic_DNA"/>
</dbReference>
<dbReference type="EMBL" id="AAGW02009886">
    <property type="status" value="NOT_ANNOTATED_CDS"/>
    <property type="molecule type" value="Genomic_DNA"/>
</dbReference>
<protein>
    <submittedName>
        <fullName evidence="5">Cytokine dependent hematopoietic cell linker</fullName>
    </submittedName>
</protein>
<evidence type="ECO:0000256" key="2">
    <source>
        <dbReference type="PROSITE-ProRule" id="PRU00191"/>
    </source>
</evidence>
<dbReference type="Gene3D" id="3.30.505.10">
    <property type="entry name" value="SH2 domain"/>
    <property type="match status" value="1"/>
</dbReference>
<dbReference type="GO" id="GO:0032991">
    <property type="term" value="C:protein-containing complex"/>
    <property type="evidence" value="ECO:0007669"/>
    <property type="project" value="Ensembl"/>
</dbReference>
<keyword evidence="6" id="KW-1185">Reference proteome</keyword>
<evidence type="ECO:0000259" key="4">
    <source>
        <dbReference type="PROSITE" id="PS50001"/>
    </source>
</evidence>
<dbReference type="PANTHER" id="PTHR14098:SF2">
    <property type="entry name" value="CYTOKINE-DEPENDENT HEMATOPOIETIC CELL LINKER"/>
    <property type="match status" value="1"/>
</dbReference>
<dbReference type="EMBL" id="AAGW02009885">
    <property type="status" value="NOT_ANNOTATED_CDS"/>
    <property type="molecule type" value="Genomic_DNA"/>
</dbReference>
<dbReference type="GO" id="GO:0043303">
    <property type="term" value="P:mast cell degranulation"/>
    <property type="evidence" value="ECO:0007669"/>
    <property type="project" value="Ensembl"/>
</dbReference>
<feature type="region of interest" description="Disordered" evidence="3">
    <location>
        <begin position="178"/>
        <end position="203"/>
    </location>
</feature>
<accession>G1SJH2</accession>
<keyword evidence="1 2" id="KW-0727">SH2 domain</keyword>
<dbReference type="GeneID" id="100349311"/>
<evidence type="ECO:0000256" key="1">
    <source>
        <dbReference type="ARBA" id="ARBA00022999"/>
    </source>
</evidence>
<organism evidence="5 6">
    <name type="scientific">Oryctolagus cuniculus</name>
    <name type="common">Rabbit</name>
    <dbReference type="NCBI Taxonomy" id="9986"/>
    <lineage>
        <taxon>Eukaryota</taxon>
        <taxon>Metazoa</taxon>
        <taxon>Chordata</taxon>
        <taxon>Craniata</taxon>
        <taxon>Vertebrata</taxon>
        <taxon>Euteleostomi</taxon>
        <taxon>Mammalia</taxon>
        <taxon>Eutheria</taxon>
        <taxon>Euarchontoglires</taxon>
        <taxon>Glires</taxon>
        <taxon>Lagomorpha</taxon>
        <taxon>Leporidae</taxon>
        <taxon>Oryctolagus</taxon>
    </lineage>
</organism>
<reference evidence="5 6" key="1">
    <citation type="journal article" date="2011" name="Nature">
        <title>A high-resolution map of human evolutionary constraint using 29 mammals.</title>
        <authorList>
            <person name="Lindblad-Toh K."/>
            <person name="Garber M."/>
            <person name="Zuk O."/>
            <person name="Lin M.F."/>
            <person name="Parker B.J."/>
            <person name="Washietl S."/>
            <person name="Kheradpour P."/>
            <person name="Ernst J."/>
            <person name="Jordan G."/>
            <person name="Mauceli E."/>
            <person name="Ward L.D."/>
            <person name="Lowe C.B."/>
            <person name="Holloway A.K."/>
            <person name="Clamp M."/>
            <person name="Gnerre S."/>
            <person name="Alfoldi J."/>
            <person name="Beal K."/>
            <person name="Chang J."/>
            <person name="Clawson H."/>
            <person name="Cuff J."/>
            <person name="Di Palma F."/>
            <person name="Fitzgerald S."/>
            <person name="Flicek P."/>
            <person name="Guttman M."/>
            <person name="Hubisz M.J."/>
            <person name="Jaffe D.B."/>
            <person name="Jungreis I."/>
            <person name="Kent W.J."/>
            <person name="Kostka D."/>
            <person name="Lara M."/>
            <person name="Martins A.L."/>
            <person name="Massingham T."/>
            <person name="Moltke I."/>
            <person name="Raney B.J."/>
            <person name="Rasmussen M.D."/>
            <person name="Robinson J."/>
            <person name="Stark A."/>
            <person name="Vilella A.J."/>
            <person name="Wen J."/>
            <person name="Xie X."/>
            <person name="Zody M.C."/>
            <person name="Baldwin J."/>
            <person name="Bloom T."/>
            <person name="Chin C.W."/>
            <person name="Heiman D."/>
            <person name="Nicol R."/>
            <person name="Nusbaum C."/>
            <person name="Young S."/>
            <person name="Wilkinson J."/>
            <person name="Worley K.C."/>
            <person name="Kovar C.L."/>
            <person name="Muzny D.M."/>
            <person name="Gibbs R.A."/>
            <person name="Cree A."/>
            <person name="Dihn H.H."/>
            <person name="Fowler G."/>
            <person name="Jhangiani S."/>
            <person name="Joshi V."/>
            <person name="Lee S."/>
            <person name="Lewis L.R."/>
            <person name="Nazareth L.V."/>
            <person name="Okwuonu G."/>
            <person name="Santibanez J."/>
            <person name="Warren W.C."/>
            <person name="Mardis E.R."/>
            <person name="Weinstock G.M."/>
            <person name="Wilson R.K."/>
            <person name="Delehaunty K."/>
            <person name="Dooling D."/>
            <person name="Fronik C."/>
            <person name="Fulton L."/>
            <person name="Fulton B."/>
            <person name="Graves T."/>
            <person name="Minx P."/>
            <person name="Sodergren E."/>
            <person name="Birney E."/>
            <person name="Margulies E.H."/>
            <person name="Herrero J."/>
            <person name="Green E.D."/>
            <person name="Haussler D."/>
            <person name="Siepel A."/>
            <person name="Goldman N."/>
            <person name="Pollard K.S."/>
            <person name="Pedersen J.S."/>
            <person name="Lander E.S."/>
            <person name="Kellis M."/>
        </authorList>
    </citation>
    <scope>NUCLEOTIDE SEQUENCE [LARGE SCALE GENOMIC DNA]</scope>
    <source>
        <strain evidence="5 6">Thorbecke inbred</strain>
    </source>
</reference>
<gene>
    <name evidence="5" type="primary">CLNK</name>
</gene>
<dbReference type="GO" id="GO:0002729">
    <property type="term" value="P:positive regulation of natural killer cell cytokine production"/>
    <property type="evidence" value="ECO:0007669"/>
    <property type="project" value="Ensembl"/>
</dbReference>
<dbReference type="GO" id="GO:0007169">
    <property type="term" value="P:cell surface receptor protein tyrosine kinase signaling pathway"/>
    <property type="evidence" value="ECO:0007669"/>
    <property type="project" value="Ensembl"/>
</dbReference>
<dbReference type="PaxDb" id="9986-ENSOCUP00000002888"/>
<dbReference type="InterPro" id="IPR036860">
    <property type="entry name" value="SH2_dom_sf"/>
</dbReference>
<dbReference type="FunFam" id="3.30.505.10:FF:000016">
    <property type="entry name" value="B-cell linker protein isoform 2"/>
    <property type="match status" value="1"/>
</dbReference>
<dbReference type="FunCoup" id="G1SJH2">
    <property type="interactions" value="22"/>
</dbReference>
<dbReference type="PANTHER" id="PTHR14098">
    <property type="entry name" value="SH2 DOMAIN CONTAINING PROTEIN"/>
    <property type="match status" value="1"/>
</dbReference>
<dbReference type="PROSITE" id="PS50001">
    <property type="entry name" value="SH2"/>
    <property type="match status" value="1"/>
</dbReference>
<feature type="domain" description="SH2" evidence="4">
    <location>
        <begin position="311"/>
        <end position="421"/>
    </location>
</feature>
<evidence type="ECO:0000313" key="5">
    <source>
        <dbReference type="Ensembl" id="ENSOCUP00000002888.3"/>
    </source>
</evidence>
<reference evidence="5" key="3">
    <citation type="submission" date="2025-09" db="UniProtKB">
        <authorList>
            <consortium name="Ensembl"/>
        </authorList>
    </citation>
    <scope>IDENTIFICATION</scope>
    <source>
        <strain evidence="5">Thorbecke</strain>
    </source>
</reference>
<dbReference type="InterPro" id="IPR051751">
    <property type="entry name" value="Immunoreceptor_sig_adapters"/>
</dbReference>
<evidence type="ECO:0000313" key="6">
    <source>
        <dbReference type="Proteomes" id="UP000001811"/>
    </source>
</evidence>
<dbReference type="Bgee" id="ENSOCUG00000003330">
    <property type="expression patterns" value="Expressed in lung"/>
</dbReference>
<dbReference type="RefSeq" id="XP_069925686.1">
    <property type="nucleotide sequence ID" value="XM_070069585.1"/>
</dbReference>
<dbReference type="Ensembl" id="ENSOCUT00000003331.3">
    <property type="protein sequence ID" value="ENSOCUP00000002888.3"/>
    <property type="gene ID" value="ENSOCUG00000003330.3"/>
</dbReference>
<dbReference type="SUPFAM" id="SSF55550">
    <property type="entry name" value="SH2 domain"/>
    <property type="match status" value="1"/>
</dbReference>
<dbReference type="GO" id="GO:0044877">
    <property type="term" value="F:protein-containing complex binding"/>
    <property type="evidence" value="ECO:0007669"/>
    <property type="project" value="Ensembl"/>
</dbReference>
<name>G1SJH2_RABIT</name>
<dbReference type="STRING" id="9986.ENSOCUP00000002888"/>
<reference evidence="5" key="2">
    <citation type="submission" date="2025-08" db="UniProtKB">
        <authorList>
            <consortium name="Ensembl"/>
        </authorList>
    </citation>
    <scope>IDENTIFICATION</scope>
    <source>
        <strain evidence="5">Thorbecke</strain>
    </source>
</reference>